<protein>
    <submittedName>
        <fullName evidence="7">F0F1 ATP synthase subunit I</fullName>
    </submittedName>
</protein>
<evidence type="ECO:0000256" key="4">
    <source>
        <dbReference type="ARBA" id="ARBA00022989"/>
    </source>
</evidence>
<keyword evidence="2" id="KW-1003">Cell membrane</keyword>
<dbReference type="Pfam" id="PF03899">
    <property type="entry name" value="ATP-synt_I"/>
    <property type="match status" value="1"/>
</dbReference>
<feature type="transmembrane region" description="Helical" evidence="6">
    <location>
        <begin position="12"/>
        <end position="35"/>
    </location>
</feature>
<evidence type="ECO:0000256" key="2">
    <source>
        <dbReference type="ARBA" id="ARBA00022475"/>
    </source>
</evidence>
<keyword evidence="5 6" id="KW-0472">Membrane</keyword>
<dbReference type="Proteomes" id="UP000502608">
    <property type="component" value="Chromosome"/>
</dbReference>
<keyword evidence="3 6" id="KW-0812">Transmembrane</keyword>
<feature type="transmembrane region" description="Helical" evidence="6">
    <location>
        <begin position="74"/>
        <end position="96"/>
    </location>
</feature>
<dbReference type="GO" id="GO:0005886">
    <property type="term" value="C:plasma membrane"/>
    <property type="evidence" value="ECO:0007669"/>
    <property type="project" value="UniProtKB-SubCell"/>
</dbReference>
<dbReference type="KEGG" id="saes:HBH39_17455"/>
<evidence type="ECO:0000256" key="6">
    <source>
        <dbReference type="SAM" id="Phobius"/>
    </source>
</evidence>
<evidence type="ECO:0000256" key="1">
    <source>
        <dbReference type="ARBA" id="ARBA00004651"/>
    </source>
</evidence>
<sequence length="127" mass="13679">MSNVLARRGRSYAYKLVLLQAVIVGITTILLFALWGVQFGISALAGAIIAVFPNFVFATLAFSHAGASASGKVVHSFFLGEAVKLLLTIVLFAIAFGLLNVVFTPLFITYVIGLLVPWTAPLYFKQN</sequence>
<evidence type="ECO:0000313" key="8">
    <source>
        <dbReference type="Proteomes" id="UP000502608"/>
    </source>
</evidence>
<dbReference type="InterPro" id="IPR005598">
    <property type="entry name" value="ATP_synth_I"/>
</dbReference>
<comment type="subcellular location">
    <subcellularLocation>
        <location evidence="1">Cell membrane</location>
        <topology evidence="1">Multi-pass membrane protein</topology>
    </subcellularLocation>
</comment>
<feature type="transmembrane region" description="Helical" evidence="6">
    <location>
        <begin position="102"/>
        <end position="124"/>
    </location>
</feature>
<dbReference type="RefSeq" id="WP_167679890.1">
    <property type="nucleotide sequence ID" value="NZ_CP050313.1"/>
</dbReference>
<name>A0A6G9QN97_9GAMM</name>
<accession>A0A6G9QN97</accession>
<gene>
    <name evidence="7" type="ORF">HBH39_17455</name>
</gene>
<keyword evidence="8" id="KW-1185">Reference proteome</keyword>
<dbReference type="EMBL" id="CP050313">
    <property type="protein sequence ID" value="QIR16036.1"/>
    <property type="molecule type" value="Genomic_DNA"/>
</dbReference>
<evidence type="ECO:0000256" key="3">
    <source>
        <dbReference type="ARBA" id="ARBA00022692"/>
    </source>
</evidence>
<evidence type="ECO:0000313" key="7">
    <source>
        <dbReference type="EMBL" id="QIR16036.1"/>
    </source>
</evidence>
<proteinExistence type="predicted"/>
<organism evidence="7 8">
    <name type="scientific">Shewanella aestuarii</name>
    <dbReference type="NCBI Taxonomy" id="1028752"/>
    <lineage>
        <taxon>Bacteria</taxon>
        <taxon>Pseudomonadati</taxon>
        <taxon>Pseudomonadota</taxon>
        <taxon>Gammaproteobacteria</taxon>
        <taxon>Alteromonadales</taxon>
        <taxon>Shewanellaceae</taxon>
        <taxon>Shewanella</taxon>
    </lineage>
</organism>
<feature type="transmembrane region" description="Helical" evidence="6">
    <location>
        <begin position="41"/>
        <end position="62"/>
    </location>
</feature>
<keyword evidence="4 6" id="KW-1133">Transmembrane helix</keyword>
<reference evidence="7 8" key="1">
    <citation type="submission" date="2020-03" db="EMBL/GenBank/DDBJ databases">
        <title>Complete genome sequence of Shewanella sp.</title>
        <authorList>
            <person name="Kim Y.-S."/>
            <person name="Kim S.-J."/>
            <person name="Jung H.-K."/>
            <person name="Kim K.-H."/>
        </authorList>
    </citation>
    <scope>NUCLEOTIDE SEQUENCE [LARGE SCALE GENOMIC DNA]</scope>
    <source>
        <strain evidence="7 8">PN3F2</strain>
    </source>
</reference>
<evidence type="ECO:0000256" key="5">
    <source>
        <dbReference type="ARBA" id="ARBA00023136"/>
    </source>
</evidence>
<dbReference type="AlphaFoldDB" id="A0A6G9QN97"/>